<gene>
    <name evidence="2" type="ORF">ITP53_02080</name>
</gene>
<dbReference type="Gene3D" id="1.10.10.2840">
    <property type="entry name" value="PucR C-terminal helix-turn-helix domain"/>
    <property type="match status" value="2"/>
</dbReference>
<dbReference type="PANTHER" id="PTHR33744">
    <property type="entry name" value="CARBOHYDRATE DIACID REGULATOR"/>
    <property type="match status" value="1"/>
</dbReference>
<dbReference type="Pfam" id="PF13556">
    <property type="entry name" value="HTH_30"/>
    <property type="match status" value="2"/>
</dbReference>
<dbReference type="Proteomes" id="UP000605361">
    <property type="component" value="Unassembled WGS sequence"/>
</dbReference>
<dbReference type="InterPro" id="IPR025736">
    <property type="entry name" value="PucR_C-HTH_dom"/>
</dbReference>
<dbReference type="RefSeq" id="WP_195893541.1">
    <property type="nucleotide sequence ID" value="NZ_JADOGI010000003.1"/>
</dbReference>
<dbReference type="AlphaFoldDB" id="A0A931EYY3"/>
<sequence>MLDELLRQLRLFAFQGADLTPQRLVDWLRRQTGAHIAVVDERGRVEASTAGLTPGTIAALRLVLAQVADGRVRAVATRAGDLQVQCEALGRRVPRAVLVVAGASPLTREASALASHAGVVLDVVRRLRHADDLAGRYQWMAERHRLAIFMALMAADVTMARRMTAGSVPPLLEADAVRVHLLRCPPQDRVRLADTYQDELGYHGRGLMVRCPVYDDHLICLVPEDEAQEHGDLSALVSALVRDNPGYELGISVPHPLAATAEAYDQARHALAVARQLPGRVATYQGHASLARVLPRRPALAWAGATLRPIGSAPRLTHDVARLALAFPRSGVARLLGISRNTVTSHLRQVEQALGLDLHRAHDRAELALALAVGDVPPPVGEVTPVPSLDGLLTTEEAVGWARAFLKPLHDDRAVVETLRAWVEADTDAQRTARVLGISRATVRARLRTAERLLGLNLLTPGPGTHDLVHAFRIVDRAP</sequence>
<dbReference type="EMBL" id="JADOGI010000003">
    <property type="protein sequence ID" value="MBF8184553.1"/>
    <property type="molecule type" value="Genomic_DNA"/>
</dbReference>
<dbReference type="PANTHER" id="PTHR33744:SF1">
    <property type="entry name" value="DNA-BINDING TRANSCRIPTIONAL ACTIVATOR ADER"/>
    <property type="match status" value="1"/>
</dbReference>
<name>A0A931EYY3_9ACTN</name>
<proteinExistence type="predicted"/>
<keyword evidence="3" id="KW-1185">Reference proteome</keyword>
<reference evidence="2" key="1">
    <citation type="submission" date="2020-11" db="EMBL/GenBank/DDBJ databases">
        <title>Whole-genome analyses of Nonomuraea sp. K274.</title>
        <authorList>
            <person name="Veyisoglu A."/>
        </authorList>
    </citation>
    <scope>NUCLEOTIDE SEQUENCE</scope>
    <source>
        <strain evidence="2">K274</strain>
    </source>
</reference>
<accession>A0A931EYY3</accession>
<feature type="domain" description="PucR C-terminal helix-turn-helix" evidence="1">
    <location>
        <begin position="330"/>
        <end position="372"/>
    </location>
</feature>
<comment type="caution">
    <text evidence="2">The sequence shown here is derived from an EMBL/GenBank/DDBJ whole genome shotgun (WGS) entry which is preliminary data.</text>
</comment>
<evidence type="ECO:0000259" key="1">
    <source>
        <dbReference type="Pfam" id="PF13556"/>
    </source>
</evidence>
<evidence type="ECO:0000313" key="3">
    <source>
        <dbReference type="Proteomes" id="UP000605361"/>
    </source>
</evidence>
<evidence type="ECO:0000313" key="2">
    <source>
        <dbReference type="EMBL" id="MBF8184553.1"/>
    </source>
</evidence>
<dbReference type="InterPro" id="IPR042070">
    <property type="entry name" value="PucR_C-HTH_sf"/>
</dbReference>
<feature type="domain" description="PucR C-terminal helix-turn-helix" evidence="1">
    <location>
        <begin position="416"/>
        <end position="461"/>
    </location>
</feature>
<organism evidence="2 3">
    <name type="scientific">Nonomuraea cypriaca</name>
    <dbReference type="NCBI Taxonomy" id="1187855"/>
    <lineage>
        <taxon>Bacteria</taxon>
        <taxon>Bacillati</taxon>
        <taxon>Actinomycetota</taxon>
        <taxon>Actinomycetes</taxon>
        <taxon>Streptosporangiales</taxon>
        <taxon>Streptosporangiaceae</taxon>
        <taxon>Nonomuraea</taxon>
    </lineage>
</organism>
<protein>
    <submittedName>
        <fullName evidence="2">Helix-turn-helix domain-containing protein</fullName>
    </submittedName>
</protein>
<dbReference type="InterPro" id="IPR051448">
    <property type="entry name" value="CdaR-like_regulators"/>
</dbReference>